<evidence type="ECO:0000313" key="3">
    <source>
        <dbReference type="Proteomes" id="UP000435243"/>
    </source>
</evidence>
<dbReference type="SUPFAM" id="SSF51197">
    <property type="entry name" value="Clavaminate synthase-like"/>
    <property type="match status" value="1"/>
</dbReference>
<name>A0A844ZM88_9SPHN</name>
<dbReference type="RefSeq" id="WP_160590343.1">
    <property type="nucleotide sequence ID" value="NZ_BAAAFP010000001.1"/>
</dbReference>
<evidence type="ECO:0000313" key="2">
    <source>
        <dbReference type="EMBL" id="MXO88216.1"/>
    </source>
</evidence>
<dbReference type="InterPro" id="IPR003347">
    <property type="entry name" value="JmjC_dom"/>
</dbReference>
<sequence length="338" mass="36791">MSGLADPPPLDEITGPIDQQRFDQIRAANRPVVLRGLVEHWPAVAAGRQGGAAIVAYLHQCGSARPVTAIAAMPAENGRFFYNSDLSGMNFVKGQGQLGMFLDDLLRAADLPQPPGLAVQSEGVAELLPAFAQANRLDLLAHVPARIWIGNRIRVAAHYDVKENIACCVSGHRRFTLYPPEQIANLYPGPFESTPAGTPVSMVDAHSPDLARYPRFADAWASARQATLAPGDAIYIPYCWWHGVESLDPVSILVNYWWNDGQPAGIGGPYDALLHALLAYRHLPPGQREVWRGMLDYYVFEKSGDPAAHLPDHAAGVIGKPSPGLFDKMRQIIRQALG</sequence>
<dbReference type="SMART" id="SM00558">
    <property type="entry name" value="JmjC"/>
    <property type="match status" value="1"/>
</dbReference>
<dbReference type="PROSITE" id="PS51184">
    <property type="entry name" value="JMJC"/>
    <property type="match status" value="1"/>
</dbReference>
<dbReference type="AlphaFoldDB" id="A0A844ZM88"/>
<feature type="domain" description="JmjC" evidence="1">
    <location>
        <begin position="117"/>
        <end position="273"/>
    </location>
</feature>
<gene>
    <name evidence="2" type="ORF">GRI32_05625</name>
</gene>
<evidence type="ECO:0000259" key="1">
    <source>
        <dbReference type="PROSITE" id="PS51184"/>
    </source>
</evidence>
<dbReference type="EMBL" id="WTYY01000003">
    <property type="protein sequence ID" value="MXO88216.1"/>
    <property type="molecule type" value="Genomic_DNA"/>
</dbReference>
<dbReference type="Pfam" id="PF13621">
    <property type="entry name" value="Cupin_8"/>
    <property type="match status" value="1"/>
</dbReference>
<dbReference type="Gene3D" id="2.60.120.10">
    <property type="entry name" value="Jelly Rolls"/>
    <property type="match status" value="1"/>
</dbReference>
<reference evidence="2 3" key="1">
    <citation type="submission" date="2019-12" db="EMBL/GenBank/DDBJ databases">
        <title>Genomic-based taxomic classification of the family Erythrobacteraceae.</title>
        <authorList>
            <person name="Xu L."/>
        </authorList>
    </citation>
    <scope>NUCLEOTIDE SEQUENCE [LARGE SCALE GENOMIC DNA]</scope>
    <source>
        <strain evidence="2 3">JCM 16339</strain>
    </source>
</reference>
<dbReference type="PANTHER" id="PTHR12461:SF105">
    <property type="entry name" value="HYPOXIA-INDUCIBLE FACTOR 1-ALPHA INHIBITOR"/>
    <property type="match status" value="1"/>
</dbReference>
<comment type="caution">
    <text evidence="2">The sequence shown here is derived from an EMBL/GenBank/DDBJ whole genome shotgun (WGS) entry which is preliminary data.</text>
</comment>
<keyword evidence="3" id="KW-1185">Reference proteome</keyword>
<dbReference type="OrthoDB" id="479699at2"/>
<dbReference type="InterPro" id="IPR014710">
    <property type="entry name" value="RmlC-like_jellyroll"/>
</dbReference>
<protein>
    <submittedName>
        <fullName evidence="2">Cupin-like domain-containing protein</fullName>
    </submittedName>
</protein>
<proteinExistence type="predicted"/>
<dbReference type="Proteomes" id="UP000435243">
    <property type="component" value="Unassembled WGS sequence"/>
</dbReference>
<dbReference type="PANTHER" id="PTHR12461">
    <property type="entry name" value="HYPOXIA-INDUCIBLE FACTOR 1 ALPHA INHIBITOR-RELATED"/>
    <property type="match status" value="1"/>
</dbReference>
<dbReference type="InterPro" id="IPR041667">
    <property type="entry name" value="Cupin_8"/>
</dbReference>
<accession>A0A844ZM88</accession>
<organism evidence="2 3">
    <name type="scientific">Alteraurantiacibacter aestuarii</name>
    <dbReference type="NCBI Taxonomy" id="650004"/>
    <lineage>
        <taxon>Bacteria</taxon>
        <taxon>Pseudomonadati</taxon>
        <taxon>Pseudomonadota</taxon>
        <taxon>Alphaproteobacteria</taxon>
        <taxon>Sphingomonadales</taxon>
        <taxon>Erythrobacteraceae</taxon>
        <taxon>Alteraurantiacibacter</taxon>
    </lineage>
</organism>